<protein>
    <submittedName>
        <fullName evidence="2">Uncharacterized protein</fullName>
    </submittedName>
</protein>
<dbReference type="AlphaFoldDB" id="A0A7M7MIU2"/>
<evidence type="ECO:0000313" key="3">
    <source>
        <dbReference type="Proteomes" id="UP000594260"/>
    </source>
</evidence>
<sequence length="186" mass="20494">MEVDGHSKNNIRLLEISPNAPHGPPSKMPREDVVALAQQLHEANNFVQANACNKLKPIVDQMKFLRQQAISAPGQIYHLYEKSTGKQYFSMLSPQEWGSQAPDQKHIGSFRLEADQSWTPEYEITRRDQDILTLRNLMAAGQAATSTGAGSLCLQQGSPHLSLPASAFVSMMDANSWNSTSKVESG</sequence>
<name>A0A7M7MIU2_VARDE</name>
<dbReference type="RefSeq" id="XP_022668457.1">
    <property type="nucleotide sequence ID" value="XM_022812722.1"/>
</dbReference>
<dbReference type="Pfam" id="PF10504">
    <property type="entry name" value="DUF2452"/>
    <property type="match status" value="2"/>
</dbReference>
<dbReference type="Proteomes" id="UP000594260">
    <property type="component" value="Unplaced"/>
</dbReference>
<evidence type="ECO:0000256" key="1">
    <source>
        <dbReference type="SAM" id="MobiDB-lite"/>
    </source>
</evidence>
<dbReference type="EnsemblMetazoa" id="XM_022812722">
    <property type="protein sequence ID" value="XP_022668457"/>
    <property type="gene ID" value="LOC111253397"/>
</dbReference>
<accession>A0A7M7MIU2</accession>
<feature type="region of interest" description="Disordered" evidence="1">
    <location>
        <begin position="1"/>
        <end position="29"/>
    </location>
</feature>
<proteinExistence type="predicted"/>
<reference evidence="2" key="1">
    <citation type="submission" date="2021-01" db="UniProtKB">
        <authorList>
            <consortium name="EnsemblMetazoa"/>
        </authorList>
    </citation>
    <scope>IDENTIFICATION</scope>
</reference>
<dbReference type="GeneID" id="111253397"/>
<dbReference type="PANTHER" id="PTHR14553:SF1">
    <property type="entry name" value="SIMILAR TO CHROMOSOME 1 OPEN READING FRAME 50"/>
    <property type="match status" value="1"/>
</dbReference>
<keyword evidence="3" id="KW-1185">Reference proteome</keyword>
<evidence type="ECO:0000313" key="2">
    <source>
        <dbReference type="EnsemblMetazoa" id="XP_022668457"/>
    </source>
</evidence>
<dbReference type="PANTHER" id="PTHR14553">
    <property type="entry name" value="UNCHARACTERIZED PROTEIN C1ORF50"/>
    <property type="match status" value="1"/>
</dbReference>
<dbReference type="InterPro" id="IPR019534">
    <property type="entry name" value="DUF2452"/>
</dbReference>
<organism evidence="2 3">
    <name type="scientific">Varroa destructor</name>
    <name type="common">Honeybee mite</name>
    <dbReference type="NCBI Taxonomy" id="109461"/>
    <lineage>
        <taxon>Eukaryota</taxon>
        <taxon>Metazoa</taxon>
        <taxon>Ecdysozoa</taxon>
        <taxon>Arthropoda</taxon>
        <taxon>Chelicerata</taxon>
        <taxon>Arachnida</taxon>
        <taxon>Acari</taxon>
        <taxon>Parasitiformes</taxon>
        <taxon>Mesostigmata</taxon>
        <taxon>Gamasina</taxon>
        <taxon>Dermanyssoidea</taxon>
        <taxon>Varroidae</taxon>
        <taxon>Varroa</taxon>
    </lineage>
</organism>